<gene>
    <name evidence="7" type="ORF">BleG1_0529</name>
</gene>
<feature type="transmembrane region" description="Helical" evidence="5">
    <location>
        <begin position="121"/>
        <end position="143"/>
    </location>
</feature>
<accession>A0A060LSN7</accession>
<keyword evidence="3 5" id="KW-1133">Transmembrane helix</keyword>
<feature type="transmembrane region" description="Helical" evidence="5">
    <location>
        <begin position="49"/>
        <end position="71"/>
    </location>
</feature>
<feature type="transmembrane region" description="Helical" evidence="5">
    <location>
        <begin position="92"/>
        <end position="115"/>
    </location>
</feature>
<feature type="domain" description="ABC-2 type transporter transmembrane" evidence="6">
    <location>
        <begin position="26"/>
        <end position="195"/>
    </location>
</feature>
<evidence type="ECO:0000313" key="8">
    <source>
        <dbReference type="Proteomes" id="UP000027142"/>
    </source>
</evidence>
<keyword evidence="2 5" id="KW-0812">Transmembrane</keyword>
<protein>
    <recommendedName>
        <fullName evidence="6">ABC-2 type transporter transmembrane domain-containing protein</fullName>
    </recommendedName>
</protein>
<evidence type="ECO:0000256" key="3">
    <source>
        <dbReference type="ARBA" id="ARBA00022989"/>
    </source>
</evidence>
<evidence type="ECO:0000313" key="7">
    <source>
        <dbReference type="EMBL" id="AIC93137.1"/>
    </source>
</evidence>
<organism evidence="7 8">
    <name type="scientific">Shouchella lehensis G1</name>
    <dbReference type="NCBI Taxonomy" id="1246626"/>
    <lineage>
        <taxon>Bacteria</taxon>
        <taxon>Bacillati</taxon>
        <taxon>Bacillota</taxon>
        <taxon>Bacilli</taxon>
        <taxon>Bacillales</taxon>
        <taxon>Bacillaceae</taxon>
        <taxon>Shouchella</taxon>
    </lineage>
</organism>
<reference evidence="7 8" key="1">
    <citation type="journal article" date="2014" name="Gene">
        <title>A comparative genomic analysis of the alkalitolerant soil bacterium Bacillus lehensis G1.</title>
        <authorList>
            <person name="Noor Y.M."/>
            <person name="Samsulrizal N.H."/>
            <person name="Jema'on N.A."/>
            <person name="Low K.O."/>
            <person name="Ramli A.N."/>
            <person name="Alias N.I."/>
            <person name="Damis S.I."/>
            <person name="Fuzi S.F."/>
            <person name="Isa M.N."/>
            <person name="Murad A.M."/>
            <person name="Raih M.F."/>
            <person name="Bakar F.D."/>
            <person name="Najimudin N."/>
            <person name="Mahadi N.M."/>
            <person name="Illias R.M."/>
        </authorList>
    </citation>
    <scope>NUCLEOTIDE SEQUENCE [LARGE SCALE GENOMIC DNA]</scope>
    <source>
        <strain evidence="7 8">G1</strain>
    </source>
</reference>
<dbReference type="EMBL" id="CP003923">
    <property type="protein sequence ID" value="AIC93137.1"/>
    <property type="molecule type" value="Genomic_DNA"/>
</dbReference>
<dbReference type="eggNOG" id="COG1668">
    <property type="taxonomic scope" value="Bacteria"/>
</dbReference>
<name>A0A060LSN7_9BACI</name>
<comment type="subcellular location">
    <subcellularLocation>
        <location evidence="1">Membrane</location>
        <topology evidence="1">Multi-pass membrane protein</topology>
    </subcellularLocation>
</comment>
<dbReference type="InterPro" id="IPR013525">
    <property type="entry name" value="ABC2_TM"/>
</dbReference>
<dbReference type="AlphaFoldDB" id="A0A060LSN7"/>
<evidence type="ECO:0000256" key="4">
    <source>
        <dbReference type="ARBA" id="ARBA00023136"/>
    </source>
</evidence>
<proteinExistence type="predicted"/>
<evidence type="ECO:0000256" key="2">
    <source>
        <dbReference type="ARBA" id="ARBA00022692"/>
    </source>
</evidence>
<dbReference type="KEGG" id="ble:BleG1_0529"/>
<keyword evidence="8" id="KW-1185">Reference proteome</keyword>
<evidence type="ECO:0000256" key="5">
    <source>
        <dbReference type="SAM" id="Phobius"/>
    </source>
</evidence>
<dbReference type="PATRIC" id="fig|1246626.3.peg.520"/>
<dbReference type="GO" id="GO:0016020">
    <property type="term" value="C:membrane"/>
    <property type="evidence" value="ECO:0007669"/>
    <property type="project" value="UniProtKB-SubCell"/>
</dbReference>
<dbReference type="RefSeq" id="WP_038476806.1">
    <property type="nucleotide sequence ID" value="NZ_CP003923.1"/>
</dbReference>
<dbReference type="STRING" id="1246626.BleG1_0529"/>
<feature type="transmembrane region" description="Helical" evidence="5">
    <location>
        <begin position="155"/>
        <end position="179"/>
    </location>
</feature>
<feature type="transmembrane region" description="Helical" evidence="5">
    <location>
        <begin position="20"/>
        <end position="43"/>
    </location>
</feature>
<dbReference type="Proteomes" id="UP000027142">
    <property type="component" value="Chromosome"/>
</dbReference>
<dbReference type="HOGENOM" id="CLU_1202855_0_0_9"/>
<evidence type="ECO:0000256" key="1">
    <source>
        <dbReference type="ARBA" id="ARBA00004141"/>
    </source>
</evidence>
<sequence>MKRLTKEQKKALFYKDLLDLRWNGQVLFNVIICLLVTIIFLWYPRQDLPISFVIGFTFAMVTMFTQGNLVVEEREQGTLRRLQQVGFSIKDVLIIKMFVSFLVTSVLVFLFLLFYRFDPTISFNLLVLSFPVIIIMLLAGTFVGLQAKNTIEVSLYGTPIALFYLFLEGLLMNHQLGYMQWIALFPNYHLYYGVTSDSLLPYLLTPYLWMIIVVIVFTWWFMNKMRTNDL</sequence>
<evidence type="ECO:0000259" key="6">
    <source>
        <dbReference type="Pfam" id="PF01061"/>
    </source>
</evidence>
<dbReference type="OrthoDB" id="2717683at2"/>
<keyword evidence="4 5" id="KW-0472">Membrane</keyword>
<dbReference type="GO" id="GO:0140359">
    <property type="term" value="F:ABC-type transporter activity"/>
    <property type="evidence" value="ECO:0007669"/>
    <property type="project" value="InterPro"/>
</dbReference>
<dbReference type="Pfam" id="PF01061">
    <property type="entry name" value="ABC2_membrane"/>
    <property type="match status" value="1"/>
</dbReference>
<feature type="transmembrane region" description="Helical" evidence="5">
    <location>
        <begin position="199"/>
        <end position="222"/>
    </location>
</feature>